<dbReference type="EMBL" id="GGEC01047655">
    <property type="protein sequence ID" value="MBX28139.1"/>
    <property type="molecule type" value="Transcribed_RNA"/>
</dbReference>
<name>A0A2P2MD31_RHIMU</name>
<dbReference type="AlphaFoldDB" id="A0A2P2MD31"/>
<proteinExistence type="predicted"/>
<accession>A0A2P2MD31</accession>
<reference evidence="1" key="1">
    <citation type="submission" date="2018-02" db="EMBL/GenBank/DDBJ databases">
        <title>Rhizophora mucronata_Transcriptome.</title>
        <authorList>
            <person name="Meera S.P."/>
            <person name="Sreeshan A."/>
            <person name="Augustine A."/>
        </authorList>
    </citation>
    <scope>NUCLEOTIDE SEQUENCE</scope>
    <source>
        <tissue evidence="1">Leaf</tissue>
    </source>
</reference>
<organism evidence="1">
    <name type="scientific">Rhizophora mucronata</name>
    <name type="common">Asiatic mangrove</name>
    <dbReference type="NCBI Taxonomy" id="61149"/>
    <lineage>
        <taxon>Eukaryota</taxon>
        <taxon>Viridiplantae</taxon>
        <taxon>Streptophyta</taxon>
        <taxon>Embryophyta</taxon>
        <taxon>Tracheophyta</taxon>
        <taxon>Spermatophyta</taxon>
        <taxon>Magnoliopsida</taxon>
        <taxon>eudicotyledons</taxon>
        <taxon>Gunneridae</taxon>
        <taxon>Pentapetalae</taxon>
        <taxon>rosids</taxon>
        <taxon>fabids</taxon>
        <taxon>Malpighiales</taxon>
        <taxon>Rhizophoraceae</taxon>
        <taxon>Rhizophora</taxon>
    </lineage>
</organism>
<protein>
    <submittedName>
        <fullName evidence="1">Uncharacterized protein</fullName>
    </submittedName>
</protein>
<sequence length="79" mass="9319">MWVARTLYSSQLQHPKLYFCNLSAIYINLRVSIASICTNGTPNIQMSTYNLRRLLSFLSPETRHLIIPIASRFQFLWWL</sequence>
<evidence type="ECO:0000313" key="1">
    <source>
        <dbReference type="EMBL" id="MBX28139.1"/>
    </source>
</evidence>